<feature type="coiled-coil region" evidence="1">
    <location>
        <begin position="323"/>
        <end position="370"/>
    </location>
</feature>
<dbReference type="EMBL" id="HBUF01527664">
    <property type="protein sequence ID" value="CAG6750714.1"/>
    <property type="molecule type" value="Transcribed_RNA"/>
</dbReference>
<feature type="chain" id="PRO_5034425615" evidence="3">
    <location>
        <begin position="24"/>
        <end position="2617"/>
    </location>
</feature>
<evidence type="ECO:0000256" key="3">
    <source>
        <dbReference type="SAM" id="SignalP"/>
    </source>
</evidence>
<organism evidence="4">
    <name type="scientific">Cacopsylla melanoneura</name>
    <dbReference type="NCBI Taxonomy" id="428564"/>
    <lineage>
        <taxon>Eukaryota</taxon>
        <taxon>Metazoa</taxon>
        <taxon>Ecdysozoa</taxon>
        <taxon>Arthropoda</taxon>
        <taxon>Hexapoda</taxon>
        <taxon>Insecta</taxon>
        <taxon>Pterygota</taxon>
        <taxon>Neoptera</taxon>
        <taxon>Paraneoptera</taxon>
        <taxon>Hemiptera</taxon>
        <taxon>Sternorrhyncha</taxon>
        <taxon>Psylloidea</taxon>
        <taxon>Psyllidae</taxon>
        <taxon>Psyllinae</taxon>
        <taxon>Cacopsylla</taxon>
    </lineage>
</organism>
<evidence type="ECO:0000256" key="2">
    <source>
        <dbReference type="SAM" id="MobiDB-lite"/>
    </source>
</evidence>
<feature type="region of interest" description="Disordered" evidence="2">
    <location>
        <begin position="423"/>
        <end position="444"/>
    </location>
</feature>
<keyword evidence="1" id="KW-0175">Coiled coil</keyword>
<keyword evidence="3" id="KW-0732">Signal</keyword>
<feature type="region of interest" description="Disordered" evidence="2">
    <location>
        <begin position="1896"/>
        <end position="1924"/>
    </location>
</feature>
<feature type="compositionally biased region" description="Basic and acidic residues" evidence="2">
    <location>
        <begin position="433"/>
        <end position="444"/>
    </location>
</feature>
<accession>A0A8D8ZPB0</accession>
<name>A0A8D8ZPB0_9HEMI</name>
<proteinExistence type="predicted"/>
<feature type="compositionally biased region" description="Basic and acidic residues" evidence="2">
    <location>
        <begin position="1905"/>
        <end position="1924"/>
    </location>
</feature>
<evidence type="ECO:0000256" key="1">
    <source>
        <dbReference type="SAM" id="Coils"/>
    </source>
</evidence>
<protein>
    <submittedName>
        <fullName evidence="4">Uncharacterized protein</fullName>
    </submittedName>
</protein>
<sequence>MGRQMNTILCLTLGANIYTLGQADGKGRLKLLEDAEKVATASYDPNWTPKPPGWDWRASFEREWLEKQQTFLEAKKLITPPHMRKFKYFSPTYYKVDMKASNQAKFTEEPTRVSKYPTYPTLPPGFSHTYLNFEDILGPNPYNWSKETYDYAHNVEKCEQLYDLQQKELQGRRNKTVLKHLYNEWLKVDPLRENIRRGKRNVRNENEMETCERQMFKEYEEFKKNFSDYMEEKDRAKKKTTPCIMIKEERHKRDITNRQVESGEKKMFEEYEEFKKNFSDYMEEKERAKKLITQGIIINEKRHKREISDHDMEPGEKQMFAEYEEFKKNFSDYMEEKERVKKHTTLGIVIEEKRHKRDIYRNDVKSLESRKHVHKSTTHVTKTKPDMYAEYEEFLKQGKEYIEQRYKRKGKTIYLEEINSNNHRTQPHRTTKKHGDANENDTKDEADIFDDMGTLEDLPKNWEWNNTILDDLGSNWEGVTEARADWKAMRDERLKNAKDVDFRNMSWHEIRTKYGLPLYSSRYPPLSDNLRKTVDTDKYIENYDMMFPGRIVNLDNITVAALFTRHPNNTPIPDHLTKTVPYLQYDDFYKFMFKDRIESEFKWSTDIYWMRDYSTAPPLSTHIVKNDDFFKWYDEVFPGRGHQNLEAVTPHPMFCGNNRKPCPDHLTRTVDPAQAENEYDILFGERKKYRDVTPNTAWDYLEEVALKTTEPWWTFYDSGFGDIQSRKRKGDNTNEMIEKAVNLPEQDPEPGISEEEREFNRKGMEFHHQQMKKFNETQSKSREKRDLSQIKRKALDDLKMLNQPKVNQRDKERHGANIFKGNEEKSRPYNDAQWEKNMRNIEAQGIGSDMQSKNRVNPHLQHNIGTSRTNLFGHRIVKREERTSIHLFEYLKRAKDRRNRRYRFSTTKRYRPVMFDTNDSYINFKNYMDRVNNNEISDFGYAEALYGDYVDRYMTAQFDLFKRQFTEFARNKNTTWTRRTGYTDSMGRMFTFDPNCTYVTPWEEIDVIQYMTACQAMRHTTTQPTPKDFWPFTGTRELHIRMTKDLDPKWLVHLGLMSSNETIETTTSMYLKNWLKFQLTQKELLTSTTMSVFLRNFLRSQNNIRQNLSEPTKNTVLGILKTRPRATDKNGIKTTSMFYKNFILRQNKLFMYTSQNKGRDKTASNQFNKFCYVNLTKTKATSPTKYQYNKDSNLTVTKKYQFNKDFYVNLKEAQTTHTTKYMFNKDFYVNLTEMSKRINVTDLPPFIHHTSNLVKNFIDRYGSYAKEHMERNILRQRILGDDLHKHSFGEEIKNFSDHIERIDKESYDRDIVTEWYDDSLPGTSRYNETEWLRRDQEKHEFFRRQKEDIRNKKRTYKIEDIDIVTEFRRKRAIISNINFSNKVEDKYSTGQIPPKNNITESKREINPTKTTSIFMRNFMARTHLTSPKRRRFKITKRTSIACRLVPITTNYYPWEIMGNVTWPHIMMHYFTGHENWTFPPIYSYTRGRDNTTWSIELEEDPFFRLKRRFFGKTKRRLTKEVRIAKPKKDFETLFEEWKQMPLRPGLPSDMLSVQSKQVKEHAAFWSTMHYHKMYTERLTVVDKLMRDSSVQSYSDYEKYAPPKLRTQNSMDYDNVLKHRLKKAQRLRHGNVATLDSEYIFESEQFFLNDDNRKQTFTFPMGNYKTLYPKYNPYYYNRSVINTDLMVHNLKSLTRNPIRLAQIEHEIQRNVTERMRQYLKDNPDKKEDEVDFDEFVDSQEAVSNFYYWGLSSMKPEDAPQLNFDYIRNEYTAIDHAVFHWSIIGKKENRMRTEPWRLGQSSTTGYLQYYWKTPSTLDWQRYWKYPYTTTTTLKPTGPDRRGNRDYAKNLERKLDEEARLKILADLEHLDDLITNMDFTSTSRTLVWHKNESFGNNAATQSNLRQTDNQHSDEPYEPFTRKRETSQEKTIDYDDIIDSADISREIGGRRRKRDLQDTTENSNETVIHLTAKPLAWRIPDSVIDIIRGTTEPDDIHNTKIHFKYLENCTDSEEYLNITLPNYMRDIYYGFSKNEITTTPKVRWSIPKKVMKMIDEGTNPIRTEAEKHIPYSIFRKKLLHMLKMKMKSYSIPFYRQRMDKTPFSLNTEEKDEIYYDTLEKHGLRYRATHNYRMATYMFPLFSNSCERLIKDMAEGYHNAYDPPGAKRLILNTEASSTLKPGDYDGDWIKINPSDLLRFPPPTVYWPTINRNDVTYRPPWIKNSTRTKRKTKTTTPFDTESFDSQDSLVKNDWLFTTNHWNDADNINITAMQIFMDRPKGESSEFNDYCRKHGLPLDQDGNPPPDWYDSQVPSEAKALWAKVKEHDTVAPVSYSDERLGTKETYVEKKDENNFFERLLSNSTDNLAEEDFNETSTMIIKSRAYLSKRFSNERYYKYDAKYLKALEEMGGPKKIAPGYKDPEYKRVEKLYESNKNNKSNIYFSNIYKNGIKPGHPHLKSSEEYINQPLSWEYKPNYTHVESEHNTVEETPTKETGTLTTTDPYTWVDLSDLLSSTEDETTPKPTLPDIPPNFIDGMVAAKIKQNCVVPDSAVFPATTVNSYTCEFITDLMSSYELRKKNIPRDAIVAHPYGRPHPYYKKVIYDRLGGYLGTTFVSLEHSKYKN</sequence>
<evidence type="ECO:0000313" key="4">
    <source>
        <dbReference type="EMBL" id="CAG6750714.1"/>
    </source>
</evidence>
<reference evidence="4" key="1">
    <citation type="submission" date="2021-05" db="EMBL/GenBank/DDBJ databases">
        <authorList>
            <person name="Alioto T."/>
            <person name="Alioto T."/>
            <person name="Gomez Garrido J."/>
        </authorList>
    </citation>
    <scope>NUCLEOTIDE SEQUENCE</scope>
</reference>
<feature type="signal peptide" evidence="3">
    <location>
        <begin position="1"/>
        <end position="23"/>
    </location>
</feature>